<sequence>MSYELYIILKDTLITIFEFICLFILLGNEEEKYKYGKYILGIILCVAVIINTHLNVYSGSVVKTKI</sequence>
<proteinExistence type="predicted"/>
<gene>
    <name evidence="2" type="ORF">LIQ10_15010</name>
</gene>
<evidence type="ECO:0000313" key="2">
    <source>
        <dbReference type="EMBL" id="MCB5495026.1"/>
    </source>
</evidence>
<name>A0AAJ1AZC5_MEDGN</name>
<dbReference type="AlphaFoldDB" id="A0AAJ1AZC5"/>
<dbReference type="EMBL" id="JAJBNC010000028">
    <property type="protein sequence ID" value="MCB5495026.1"/>
    <property type="molecule type" value="Genomic_DNA"/>
</dbReference>
<organism evidence="2 3">
    <name type="scientific">Mediterraneibacter gnavus</name>
    <name type="common">Ruminococcus gnavus</name>
    <dbReference type="NCBI Taxonomy" id="33038"/>
    <lineage>
        <taxon>Bacteria</taxon>
        <taxon>Bacillati</taxon>
        <taxon>Bacillota</taxon>
        <taxon>Clostridia</taxon>
        <taxon>Lachnospirales</taxon>
        <taxon>Lachnospiraceae</taxon>
        <taxon>Mediterraneibacter</taxon>
    </lineage>
</organism>
<protein>
    <submittedName>
        <fullName evidence="2">Uncharacterized protein</fullName>
    </submittedName>
</protein>
<comment type="caution">
    <text evidence="2">The sequence shown here is derived from an EMBL/GenBank/DDBJ whole genome shotgun (WGS) entry which is preliminary data.</text>
</comment>
<feature type="transmembrane region" description="Helical" evidence="1">
    <location>
        <begin position="38"/>
        <end position="57"/>
    </location>
</feature>
<feature type="transmembrane region" description="Helical" evidence="1">
    <location>
        <begin position="6"/>
        <end position="26"/>
    </location>
</feature>
<dbReference type="Proteomes" id="UP001297422">
    <property type="component" value="Unassembled WGS sequence"/>
</dbReference>
<dbReference type="RefSeq" id="WP_173879618.1">
    <property type="nucleotide sequence ID" value="NZ_JAAIMT010000029.1"/>
</dbReference>
<reference evidence="2" key="1">
    <citation type="submission" date="2021-10" db="EMBL/GenBank/DDBJ databases">
        <title>Collection of gut derived symbiotic bacterial strains cultured from healthy donors.</title>
        <authorList>
            <person name="Lin H."/>
            <person name="Littmann E."/>
            <person name="Claire K."/>
            <person name="Pamer E."/>
        </authorList>
    </citation>
    <scope>NUCLEOTIDE SEQUENCE</scope>
    <source>
        <strain evidence="2">MSK.23.4</strain>
    </source>
</reference>
<evidence type="ECO:0000256" key="1">
    <source>
        <dbReference type="SAM" id="Phobius"/>
    </source>
</evidence>
<keyword evidence="1" id="KW-0472">Membrane</keyword>
<keyword evidence="1" id="KW-0812">Transmembrane</keyword>
<keyword evidence="1" id="KW-1133">Transmembrane helix</keyword>
<accession>A0AAJ1AZC5</accession>
<evidence type="ECO:0000313" key="3">
    <source>
        <dbReference type="Proteomes" id="UP001297422"/>
    </source>
</evidence>